<reference evidence="8" key="1">
    <citation type="submission" date="2006-08" db="EMBL/GenBank/DDBJ databases">
        <title>Complete sequence of Alkalilimnicola ehrilichei MLHE-1.</title>
        <authorList>
            <person name="Copeland A."/>
            <person name="Lucas S."/>
            <person name="Lapidus A."/>
            <person name="Barry K."/>
            <person name="Detter J.C."/>
            <person name="Glavina del Rio T."/>
            <person name="Hammon N."/>
            <person name="Israni S."/>
            <person name="Dalin E."/>
            <person name="Tice H."/>
            <person name="Pitluck S."/>
            <person name="Sims D."/>
            <person name="Brettin T."/>
            <person name="Bruce D."/>
            <person name="Han C."/>
            <person name="Tapia R."/>
            <person name="Gilna P."/>
            <person name="Schmutz J."/>
            <person name="Larimer F."/>
            <person name="Land M."/>
            <person name="Hauser L."/>
            <person name="Kyrpides N."/>
            <person name="Mikhailova N."/>
            <person name="Oremland R.S."/>
            <person name="Hoeft S.E."/>
            <person name="Switzer-Blum J."/>
            <person name="Kulp T."/>
            <person name="King G."/>
            <person name="Tabita R."/>
            <person name="Witte B."/>
            <person name="Santini J.M."/>
            <person name="Basu P."/>
            <person name="Hollibaugh J.T."/>
            <person name="Xie G."/>
            <person name="Stolz J.F."/>
            <person name="Richardson P."/>
        </authorList>
    </citation>
    <scope>NUCLEOTIDE SEQUENCE [LARGE SCALE GENOMIC DNA]</scope>
    <source>
        <strain evidence="8">ATCC BAA-1101 / DSM 17681 / MLHE-1</strain>
    </source>
</reference>
<dbReference type="InterPro" id="IPR036259">
    <property type="entry name" value="MFS_trans_sf"/>
</dbReference>
<evidence type="ECO:0000256" key="6">
    <source>
        <dbReference type="SAM" id="Phobius"/>
    </source>
</evidence>
<evidence type="ECO:0000256" key="3">
    <source>
        <dbReference type="ARBA" id="ARBA00022692"/>
    </source>
</evidence>
<organism evidence="7 8">
    <name type="scientific">Alkalilimnicola ehrlichii (strain ATCC BAA-1101 / DSM 17681 / MLHE-1)</name>
    <dbReference type="NCBI Taxonomy" id="187272"/>
    <lineage>
        <taxon>Bacteria</taxon>
        <taxon>Pseudomonadati</taxon>
        <taxon>Pseudomonadota</taxon>
        <taxon>Gammaproteobacteria</taxon>
        <taxon>Chromatiales</taxon>
        <taxon>Ectothiorhodospiraceae</taxon>
        <taxon>Alkalilimnicola</taxon>
    </lineage>
</organism>
<feature type="transmembrane region" description="Helical" evidence="6">
    <location>
        <begin position="389"/>
        <end position="409"/>
    </location>
</feature>
<evidence type="ECO:0000313" key="7">
    <source>
        <dbReference type="EMBL" id="ABI56357.1"/>
    </source>
</evidence>
<keyword evidence="3 6" id="KW-0812">Transmembrane</keyword>
<feature type="transmembrane region" description="Helical" evidence="6">
    <location>
        <begin position="233"/>
        <end position="251"/>
    </location>
</feature>
<dbReference type="EMBL" id="CP000453">
    <property type="protein sequence ID" value="ABI56357.1"/>
    <property type="molecule type" value="Genomic_DNA"/>
</dbReference>
<comment type="similarity">
    <text evidence="2">Belongs to the major facilitator superfamily. Nitrate/nitrite porter (TC 2.A.1.8) family.</text>
</comment>
<feature type="transmembrane region" description="Helical" evidence="6">
    <location>
        <begin position="110"/>
        <end position="130"/>
    </location>
</feature>
<dbReference type="Pfam" id="PF07690">
    <property type="entry name" value="MFS_1"/>
    <property type="match status" value="1"/>
</dbReference>
<dbReference type="GO" id="GO:0015112">
    <property type="term" value="F:nitrate transmembrane transporter activity"/>
    <property type="evidence" value="ECO:0007669"/>
    <property type="project" value="InterPro"/>
</dbReference>
<keyword evidence="5 6" id="KW-0472">Membrane</keyword>
<keyword evidence="8" id="KW-1185">Reference proteome</keyword>
<accession>Q0A9Y0</accession>
<feature type="transmembrane region" description="Helical" evidence="6">
    <location>
        <begin position="453"/>
        <end position="470"/>
    </location>
</feature>
<feature type="transmembrane region" description="Helical" evidence="6">
    <location>
        <begin position="178"/>
        <end position="204"/>
    </location>
</feature>
<dbReference type="KEGG" id="aeh:Mlg_1004"/>
<evidence type="ECO:0000256" key="4">
    <source>
        <dbReference type="ARBA" id="ARBA00022989"/>
    </source>
</evidence>
<dbReference type="eggNOG" id="COG2223">
    <property type="taxonomic scope" value="Bacteria"/>
</dbReference>
<comment type="subcellular location">
    <subcellularLocation>
        <location evidence="1">Membrane</location>
        <topology evidence="1">Multi-pass membrane protein</topology>
    </subcellularLocation>
</comment>
<dbReference type="GO" id="GO:0016020">
    <property type="term" value="C:membrane"/>
    <property type="evidence" value="ECO:0007669"/>
    <property type="project" value="UniProtKB-SubCell"/>
</dbReference>
<name>Q0A9Y0_ALKEH</name>
<dbReference type="HOGENOM" id="CLU_033198_1_0_6"/>
<feature type="transmembrane region" description="Helical" evidence="6">
    <location>
        <begin position="296"/>
        <end position="319"/>
    </location>
</feature>
<evidence type="ECO:0000256" key="5">
    <source>
        <dbReference type="ARBA" id="ARBA00023136"/>
    </source>
</evidence>
<dbReference type="RefSeq" id="WP_011628752.1">
    <property type="nucleotide sequence ID" value="NC_008340.1"/>
</dbReference>
<feature type="transmembrane region" description="Helical" evidence="6">
    <location>
        <begin position="44"/>
        <end position="68"/>
    </location>
</feature>
<evidence type="ECO:0000256" key="2">
    <source>
        <dbReference type="ARBA" id="ARBA00008432"/>
    </source>
</evidence>
<dbReference type="InterPro" id="IPR044772">
    <property type="entry name" value="NO3_transporter"/>
</dbReference>
<gene>
    <name evidence="7" type="ordered locus">Mlg_1004</name>
</gene>
<feature type="transmembrane region" description="Helical" evidence="6">
    <location>
        <begin position="136"/>
        <end position="157"/>
    </location>
</feature>
<evidence type="ECO:0000313" key="8">
    <source>
        <dbReference type="Proteomes" id="UP000001962"/>
    </source>
</evidence>
<feature type="transmembrane region" description="Helical" evidence="6">
    <location>
        <begin position="272"/>
        <end position="290"/>
    </location>
</feature>
<feature type="transmembrane region" description="Helical" evidence="6">
    <location>
        <begin position="491"/>
        <end position="509"/>
    </location>
</feature>
<feature type="transmembrane region" description="Helical" evidence="6">
    <location>
        <begin position="340"/>
        <end position="369"/>
    </location>
</feature>
<dbReference type="InterPro" id="IPR011701">
    <property type="entry name" value="MFS"/>
</dbReference>
<feature type="transmembrane region" description="Helical" evidence="6">
    <location>
        <begin position="80"/>
        <end position="98"/>
    </location>
</feature>
<evidence type="ECO:0000256" key="1">
    <source>
        <dbReference type="ARBA" id="ARBA00004141"/>
    </source>
</evidence>
<dbReference type="AlphaFoldDB" id="Q0A9Y0"/>
<protein>
    <submittedName>
        <fullName evidence="7">Nitrate/nitrite antiporter</fullName>
    </submittedName>
</protein>
<sequence>MVTHPGRGNDRSTIVAANKDIEHWDPEDEKQWESFGKRVANRNLWISIPALLCGFVIWLMWGMITVQMRNLGFPFEDTELFTLAAIAGLSGATLRIPASFMIRIAGGRNTIFLTTSLLIIPALGTGLALQSQETPLWVFQALALLSGIGGGNFACSMSNISTFFPKRQQGLALGLNAGLGNFGVTTMQIVIPLAMTVGIFGALAGDPMVLERASGTLIGRIEAGTETFIQNAAFVWLLLLVPLAFATWFGMNNLRTITPNPGTPFAAFGKILALYGIGFIAAAVGLYLFLPPPVGLGLLNMWITLPLIILITLGLMRLMPGEEIKPNIKKQFAIFRNKHTWSMTVLYILTFGSFIGFSAALPLSIEVIFGSLMETLPDGTTQRVENPNAPSALTFAWMGPFVGALIRPVGGWLSDKVGGSIVTQAISVVMVIASAAVGWVMMMAYNSPDPNTWFWPFLLLFIVLFAASGIGNGSTFRTVGVIFDQHQKGPVLGWTSAVAAYGAFIAPRVMGEQIEAGTPELSMYGFAIFYALCLILNWWFYLRKNAYIKNP</sequence>
<dbReference type="SUPFAM" id="SSF103473">
    <property type="entry name" value="MFS general substrate transporter"/>
    <property type="match status" value="2"/>
</dbReference>
<feature type="transmembrane region" description="Helical" evidence="6">
    <location>
        <begin position="421"/>
        <end position="441"/>
    </location>
</feature>
<keyword evidence="4 6" id="KW-1133">Transmembrane helix</keyword>
<dbReference type="PANTHER" id="PTHR23515">
    <property type="entry name" value="HIGH-AFFINITY NITRATE TRANSPORTER 2.3"/>
    <property type="match status" value="1"/>
</dbReference>
<proteinExistence type="inferred from homology"/>
<feature type="transmembrane region" description="Helical" evidence="6">
    <location>
        <begin position="521"/>
        <end position="542"/>
    </location>
</feature>
<dbReference type="Gene3D" id="1.20.1250.20">
    <property type="entry name" value="MFS general substrate transporter like domains"/>
    <property type="match status" value="2"/>
</dbReference>
<dbReference type="Proteomes" id="UP000001962">
    <property type="component" value="Chromosome"/>
</dbReference>